<proteinExistence type="predicted"/>
<dbReference type="InterPro" id="IPR043131">
    <property type="entry name" value="BCAT-like_N"/>
</dbReference>
<name>A0ABV8HUI9_9ACTN</name>
<sequence length="257" mass="28179">MAELNGRPVTLDELQTLALTNYGSFTSLRVDEGRVRGLSLHMERLVRDSRALFGVDLDPERMRGFIRRVAPMSGSATIRVTVFDPATDLGHPDRADDPHILVTQRPAGVLPLPPLSVQSTVYQRDLPEVKSVGLFGSLHHRRAAQLDGYDDALFVDAQGVISEGGTWNVGFFDGDRVIWPDAEALPGVTMLLLQEVHEHRIDRVALDDLGAMQAAFATNAAIGVRGIARIDAIRFAADHQVLDALRKDYTAVRGEPI</sequence>
<dbReference type="Gene3D" id="3.20.10.10">
    <property type="entry name" value="D-amino Acid Aminotransferase, subunit A, domain 2"/>
    <property type="match status" value="1"/>
</dbReference>
<dbReference type="NCBIfam" id="NF006734">
    <property type="entry name" value="PRK09266.1"/>
    <property type="match status" value="1"/>
</dbReference>
<keyword evidence="1" id="KW-0808">Transferase</keyword>
<organism evidence="1 2">
    <name type="scientific">Streptomyces polygonati</name>
    <dbReference type="NCBI Taxonomy" id="1617087"/>
    <lineage>
        <taxon>Bacteria</taxon>
        <taxon>Bacillati</taxon>
        <taxon>Actinomycetota</taxon>
        <taxon>Actinomycetes</taxon>
        <taxon>Kitasatosporales</taxon>
        <taxon>Streptomycetaceae</taxon>
        <taxon>Streptomyces</taxon>
    </lineage>
</organism>
<dbReference type="GO" id="GO:0008483">
    <property type="term" value="F:transaminase activity"/>
    <property type="evidence" value="ECO:0007669"/>
    <property type="project" value="UniProtKB-KW"/>
</dbReference>
<dbReference type="Gene3D" id="3.30.470.10">
    <property type="match status" value="1"/>
</dbReference>
<accession>A0ABV8HUI9</accession>
<dbReference type="InterPro" id="IPR001544">
    <property type="entry name" value="Aminotrans_IV"/>
</dbReference>
<protein>
    <submittedName>
        <fullName evidence="1">Aminotransferase class IV family protein</fullName>
    </submittedName>
</protein>
<evidence type="ECO:0000313" key="1">
    <source>
        <dbReference type="EMBL" id="MFC4035677.1"/>
    </source>
</evidence>
<comment type="caution">
    <text evidence="1">The sequence shown here is derived from an EMBL/GenBank/DDBJ whole genome shotgun (WGS) entry which is preliminary data.</text>
</comment>
<dbReference type="SUPFAM" id="SSF56752">
    <property type="entry name" value="D-aminoacid aminotransferase-like PLP-dependent enzymes"/>
    <property type="match status" value="1"/>
</dbReference>
<keyword evidence="1" id="KW-0032">Aminotransferase</keyword>
<gene>
    <name evidence="1" type="ORF">ACFO3J_30030</name>
</gene>
<dbReference type="InterPro" id="IPR036038">
    <property type="entry name" value="Aminotransferase-like"/>
</dbReference>
<evidence type="ECO:0000313" key="2">
    <source>
        <dbReference type="Proteomes" id="UP001595765"/>
    </source>
</evidence>
<dbReference type="InterPro" id="IPR043132">
    <property type="entry name" value="BCAT-like_C"/>
</dbReference>
<dbReference type="RefSeq" id="WP_386436042.1">
    <property type="nucleotide sequence ID" value="NZ_JBHSBB010000029.1"/>
</dbReference>
<dbReference type="Pfam" id="PF01063">
    <property type="entry name" value="Aminotran_4"/>
    <property type="match status" value="1"/>
</dbReference>
<dbReference type="Proteomes" id="UP001595765">
    <property type="component" value="Unassembled WGS sequence"/>
</dbReference>
<reference evidence="2" key="1">
    <citation type="journal article" date="2019" name="Int. J. Syst. Evol. Microbiol.">
        <title>The Global Catalogue of Microorganisms (GCM) 10K type strain sequencing project: providing services to taxonomists for standard genome sequencing and annotation.</title>
        <authorList>
            <consortium name="The Broad Institute Genomics Platform"/>
            <consortium name="The Broad Institute Genome Sequencing Center for Infectious Disease"/>
            <person name="Wu L."/>
            <person name="Ma J."/>
        </authorList>
    </citation>
    <scope>NUCLEOTIDE SEQUENCE [LARGE SCALE GENOMIC DNA]</scope>
    <source>
        <strain evidence="2">CGMCC 4.7237</strain>
    </source>
</reference>
<keyword evidence="2" id="KW-1185">Reference proteome</keyword>
<dbReference type="EMBL" id="JBHSBB010000029">
    <property type="protein sequence ID" value="MFC4035677.1"/>
    <property type="molecule type" value="Genomic_DNA"/>
</dbReference>